<name>V6IFN8_9LEPT</name>
<proteinExistence type="predicted"/>
<evidence type="ECO:0000313" key="1">
    <source>
        <dbReference type="EMBL" id="EQA63648.1"/>
    </source>
</evidence>
<evidence type="ECO:0000313" key="2">
    <source>
        <dbReference type="Proteomes" id="UP000018747"/>
    </source>
</evidence>
<organism evidence="1 2">
    <name type="scientific">Leptospira alexanderi serovar Manhao 3 str. L 60</name>
    <dbReference type="NCBI Taxonomy" id="1049759"/>
    <lineage>
        <taxon>Bacteria</taxon>
        <taxon>Pseudomonadati</taxon>
        <taxon>Spirochaetota</taxon>
        <taxon>Spirochaetia</taxon>
        <taxon>Leptospirales</taxon>
        <taxon>Leptospiraceae</taxon>
        <taxon>Leptospira</taxon>
    </lineage>
</organism>
<dbReference type="AlphaFoldDB" id="V6IFN8"/>
<keyword evidence="2" id="KW-1185">Reference proteome</keyword>
<reference evidence="1" key="1">
    <citation type="submission" date="2013-05" db="EMBL/GenBank/DDBJ databases">
        <authorList>
            <person name="Harkins D.M."/>
            <person name="Durkin A.S."/>
            <person name="Brinkac L.M."/>
            <person name="Haft D.H."/>
            <person name="Selengut J.D."/>
            <person name="Sanka R."/>
            <person name="DePew J."/>
            <person name="Purushe J."/>
            <person name="Hartskeerl R.A."/>
            <person name="Ahmed A."/>
            <person name="van der Linden H."/>
            <person name="Goris M.G.A."/>
            <person name="Vinetz J.M."/>
            <person name="Sutton G.G."/>
            <person name="Nierman W.C."/>
            <person name="Fouts D.E."/>
        </authorList>
    </citation>
    <scope>NUCLEOTIDE SEQUENCE [LARGE SCALE GENOMIC DNA]</scope>
    <source>
        <strain evidence="1">L 60</strain>
    </source>
</reference>
<gene>
    <name evidence="1" type="ORF">LEP1GSC062_2430</name>
</gene>
<dbReference type="EMBL" id="AHMT02000017">
    <property type="protein sequence ID" value="EQA63648.1"/>
    <property type="molecule type" value="Genomic_DNA"/>
</dbReference>
<protein>
    <submittedName>
        <fullName evidence="1">Uncharacterized protein</fullName>
    </submittedName>
</protein>
<comment type="caution">
    <text evidence="1">The sequence shown here is derived from an EMBL/GenBank/DDBJ whole genome shotgun (WGS) entry which is preliminary data.</text>
</comment>
<accession>V6IFN8</accession>
<dbReference type="Proteomes" id="UP000018747">
    <property type="component" value="Unassembled WGS sequence"/>
</dbReference>
<sequence>MEKFNRLVSKLNRVYLKIKLELNKEQTLSKRLYIVPNEAEIKIEAVENIV</sequence>